<dbReference type="SMART" id="SM00300">
    <property type="entry name" value="ChSh"/>
    <property type="match status" value="1"/>
</dbReference>
<dbReference type="CDD" id="cd00024">
    <property type="entry name" value="CD_CSD"/>
    <property type="match status" value="1"/>
</dbReference>
<dbReference type="InterPro" id="IPR016197">
    <property type="entry name" value="Chromo-like_dom_sf"/>
</dbReference>
<dbReference type="Pfam" id="PF01393">
    <property type="entry name" value="Chromo_shadow"/>
    <property type="match status" value="1"/>
</dbReference>
<organism evidence="6 7">
    <name type="scientific">Metarhizium robertsii</name>
    <dbReference type="NCBI Taxonomy" id="568076"/>
    <lineage>
        <taxon>Eukaryota</taxon>
        <taxon>Fungi</taxon>
        <taxon>Dikarya</taxon>
        <taxon>Ascomycota</taxon>
        <taxon>Pezizomycotina</taxon>
        <taxon>Sordariomycetes</taxon>
        <taxon>Hypocreomycetidae</taxon>
        <taxon>Hypocreales</taxon>
        <taxon>Clavicipitaceae</taxon>
        <taxon>Metarhizium</taxon>
    </lineage>
</organism>
<gene>
    <name evidence="6" type="ORF">X797_011948</name>
</gene>
<evidence type="ECO:0000259" key="5">
    <source>
        <dbReference type="PROSITE" id="PS50013"/>
    </source>
</evidence>
<protein>
    <submittedName>
        <fullName evidence="6">Chromatin organization modifier (Chromo) domain protein</fullName>
    </submittedName>
</protein>
<dbReference type="InterPro" id="IPR023779">
    <property type="entry name" value="Chromodomain_CS"/>
</dbReference>
<dbReference type="PANTHER" id="PTHR22812">
    <property type="entry name" value="CHROMOBOX PROTEIN"/>
    <property type="match status" value="1"/>
</dbReference>
<dbReference type="PROSITE" id="PS50013">
    <property type="entry name" value="CHROMO_2"/>
    <property type="match status" value="1"/>
</dbReference>
<dbReference type="SUPFAM" id="SSF54160">
    <property type="entry name" value="Chromo domain-like"/>
    <property type="match status" value="2"/>
</dbReference>
<dbReference type="SMART" id="SM00298">
    <property type="entry name" value="CHROMO"/>
    <property type="match status" value="1"/>
</dbReference>
<comment type="subunit">
    <text evidence="2">Component of the NuA4 histone acetyltransferase complex.</text>
</comment>
<keyword evidence="3" id="KW-0539">Nucleus</keyword>
<evidence type="ECO:0000256" key="2">
    <source>
        <dbReference type="ARBA" id="ARBA00011353"/>
    </source>
</evidence>
<dbReference type="GO" id="GO:0005634">
    <property type="term" value="C:nucleus"/>
    <property type="evidence" value="ECO:0007669"/>
    <property type="project" value="UniProtKB-SubCell"/>
</dbReference>
<dbReference type="Gene3D" id="2.40.50.40">
    <property type="match status" value="2"/>
</dbReference>
<sequence>MKLQNKSLATNARPRRSRASDEHPARQNKPVASSGDGGVGDGEWYNVEKIKSHRINKERKLELRVKWEGYDRKKDLTWEPEESLRESVPEIVQAYFVSIGGRQKVHTQGRAASKRKNRPSVATAATDTKSVIRQENGTDPPETARSFTTTSWKPPIGSWEDEIDRVNACEKESDGRLIVYLVWKNGRKTRHETSVIYQKCPQKMLQFYEKHVKIIKDEH</sequence>
<feature type="compositionally biased region" description="Basic residues" evidence="4">
    <location>
        <begin position="104"/>
        <end position="118"/>
    </location>
</feature>
<evidence type="ECO:0000313" key="7">
    <source>
        <dbReference type="Proteomes" id="UP000030151"/>
    </source>
</evidence>
<evidence type="ECO:0000256" key="1">
    <source>
        <dbReference type="ARBA" id="ARBA00004123"/>
    </source>
</evidence>
<dbReference type="CDD" id="cd18657">
    <property type="entry name" value="CSD_Swi6"/>
    <property type="match status" value="1"/>
</dbReference>
<dbReference type="Pfam" id="PF00385">
    <property type="entry name" value="Chromo"/>
    <property type="match status" value="1"/>
</dbReference>
<reference evidence="6 7" key="1">
    <citation type="submission" date="2014-02" db="EMBL/GenBank/DDBJ databases">
        <title>The genome sequence of the entomopathogenic fungus Metarhizium robertsii ARSEF 2575.</title>
        <authorList>
            <person name="Giuliano Garisto Donzelli B."/>
            <person name="Roe B.A."/>
            <person name="Macmil S.L."/>
            <person name="Krasnoff S.B."/>
            <person name="Gibson D.M."/>
        </authorList>
    </citation>
    <scope>NUCLEOTIDE SEQUENCE [LARGE SCALE GENOMIC DNA]</scope>
    <source>
        <strain evidence="6 7">ARSEF 2575</strain>
    </source>
</reference>
<dbReference type="HOGENOM" id="CLU_045874_0_1_1"/>
<dbReference type="EMBL" id="JELW01000119">
    <property type="protein sequence ID" value="EXU94969.1"/>
    <property type="molecule type" value="Genomic_DNA"/>
</dbReference>
<feature type="region of interest" description="Disordered" evidence="4">
    <location>
        <begin position="1"/>
        <end position="43"/>
    </location>
</feature>
<name>A0A014PHB2_9HYPO</name>
<accession>A0A014PHB2</accession>
<dbReference type="Proteomes" id="UP000030151">
    <property type="component" value="Unassembled WGS sequence"/>
</dbReference>
<feature type="domain" description="Chromo" evidence="5">
    <location>
        <begin position="45"/>
        <end position="96"/>
    </location>
</feature>
<comment type="caution">
    <text evidence="6">The sequence shown here is derived from an EMBL/GenBank/DDBJ whole genome shotgun (WGS) entry which is preliminary data.</text>
</comment>
<dbReference type="InterPro" id="IPR000953">
    <property type="entry name" value="Chromo/chromo_shadow_dom"/>
</dbReference>
<evidence type="ECO:0000256" key="3">
    <source>
        <dbReference type="ARBA" id="ARBA00023242"/>
    </source>
</evidence>
<dbReference type="GO" id="GO:0006338">
    <property type="term" value="P:chromatin remodeling"/>
    <property type="evidence" value="ECO:0007669"/>
    <property type="project" value="UniProtKB-ARBA"/>
</dbReference>
<dbReference type="InterPro" id="IPR008251">
    <property type="entry name" value="Chromo_shadow_dom"/>
</dbReference>
<evidence type="ECO:0000256" key="4">
    <source>
        <dbReference type="SAM" id="MobiDB-lite"/>
    </source>
</evidence>
<feature type="compositionally biased region" description="Polar residues" evidence="4">
    <location>
        <begin position="1"/>
        <end position="10"/>
    </location>
</feature>
<dbReference type="AlphaFoldDB" id="A0A014PHB2"/>
<proteinExistence type="predicted"/>
<dbReference type="InterPro" id="IPR023780">
    <property type="entry name" value="Chromo_domain"/>
</dbReference>
<dbReference type="InterPro" id="IPR051219">
    <property type="entry name" value="Heterochromatin_chromo-domain"/>
</dbReference>
<comment type="subcellular location">
    <subcellularLocation>
        <location evidence="1">Nucleus</location>
    </subcellularLocation>
</comment>
<dbReference type="PROSITE" id="PS00598">
    <property type="entry name" value="CHROMO_1"/>
    <property type="match status" value="1"/>
</dbReference>
<feature type="region of interest" description="Disordered" evidence="4">
    <location>
        <begin position="104"/>
        <end position="128"/>
    </location>
</feature>
<dbReference type="GO" id="GO:0000792">
    <property type="term" value="C:heterochromatin"/>
    <property type="evidence" value="ECO:0007669"/>
    <property type="project" value="UniProtKB-ARBA"/>
</dbReference>
<evidence type="ECO:0000313" key="6">
    <source>
        <dbReference type="EMBL" id="EXU94969.1"/>
    </source>
</evidence>